<keyword evidence="4" id="KW-1185">Reference proteome</keyword>
<evidence type="ECO:0000313" key="4">
    <source>
        <dbReference type="Proteomes" id="UP000259030"/>
    </source>
</evidence>
<evidence type="ECO:0000259" key="2">
    <source>
        <dbReference type="Pfam" id="PF00899"/>
    </source>
</evidence>
<reference evidence="3 4" key="1">
    <citation type="submission" date="2017-05" db="EMBL/GenBank/DDBJ databases">
        <title>The complete genome sequence of Deinococcus ficus isolated from the rhizosphere of the Ficus religiosa L. in Taiwan.</title>
        <authorList>
            <person name="Wu K.-M."/>
            <person name="Liao T.-L."/>
            <person name="Liu Y.-M."/>
            <person name="Young C.-C."/>
            <person name="Tsai S.-F."/>
        </authorList>
    </citation>
    <scope>NUCLEOTIDE SEQUENCE [LARGE SCALE GENOMIC DNA]</scope>
    <source>
        <strain evidence="3 4">CC-FR2-10</strain>
        <plasmid evidence="4">pdfi3</plasmid>
    </source>
</reference>
<name>A0A221T2T7_9DEIO</name>
<dbReference type="SUPFAM" id="SSF69572">
    <property type="entry name" value="Activating enzymes of the ubiquitin-like proteins"/>
    <property type="match status" value="1"/>
</dbReference>
<dbReference type="InterPro" id="IPR022500">
    <property type="entry name" value="PRTRC_ThiF"/>
</dbReference>
<feature type="compositionally biased region" description="Low complexity" evidence="1">
    <location>
        <begin position="260"/>
        <end position="284"/>
    </location>
</feature>
<feature type="domain" description="THIF-type NAD/FAD binding fold" evidence="2">
    <location>
        <begin position="15"/>
        <end position="136"/>
    </location>
</feature>
<dbReference type="InterPro" id="IPR000594">
    <property type="entry name" value="ThiF_NAD_FAD-bd"/>
</dbReference>
<keyword evidence="3" id="KW-0614">Plasmid</keyword>
<dbReference type="RefSeq" id="WP_051307692.1">
    <property type="nucleotide sequence ID" value="NZ_CP021084.1"/>
</dbReference>
<dbReference type="EMBL" id="CP021084">
    <property type="protein sequence ID" value="ASN83237.1"/>
    <property type="molecule type" value="Genomic_DNA"/>
</dbReference>
<organism evidence="3 4">
    <name type="scientific">Deinococcus ficus</name>
    <dbReference type="NCBI Taxonomy" id="317577"/>
    <lineage>
        <taxon>Bacteria</taxon>
        <taxon>Thermotogati</taxon>
        <taxon>Deinococcota</taxon>
        <taxon>Deinococci</taxon>
        <taxon>Deinococcales</taxon>
        <taxon>Deinococcaceae</taxon>
        <taxon>Deinococcus</taxon>
    </lineage>
</organism>
<dbReference type="Gene3D" id="3.40.50.720">
    <property type="entry name" value="NAD(P)-binding Rossmann-like Domain"/>
    <property type="match status" value="1"/>
</dbReference>
<gene>
    <name evidence="3" type="ORF">DFI_18745</name>
</gene>
<sequence length="284" mass="31120">MHRLSAKLRNNTAPLKVAVVGVGGTGSEVLSALINVHLGLRALGKPGLEVHAFDPDTVSEANLVRQRYYPQDIGLPKAKVLIHRINLSMGGAMGVKWVGQPFRFDSECARYPWDIVLSCVDSRKERRKLHGYASQKRFTKWALWGDFGNDSDRGQVLFGEPGRSKYALPWATQLHPDLIDLSLPDDDTPSCSTIEAIERQGLLINKTVATLGVQLLWEALKTGKMAHHGYYFNYSRGSFQGVPIPPECVNVKAPQERAAKAGPARAAARRAAPAQRPVPGAARP</sequence>
<feature type="region of interest" description="Disordered" evidence="1">
    <location>
        <begin position="255"/>
        <end position="284"/>
    </location>
</feature>
<dbReference type="GO" id="GO:0008641">
    <property type="term" value="F:ubiquitin-like modifier activating enzyme activity"/>
    <property type="evidence" value="ECO:0007669"/>
    <property type="project" value="InterPro"/>
</dbReference>
<proteinExistence type="predicted"/>
<dbReference type="KEGG" id="dfc:DFI_18745"/>
<protein>
    <recommendedName>
        <fullName evidence="2">THIF-type NAD/FAD binding fold domain-containing protein</fullName>
    </recommendedName>
</protein>
<evidence type="ECO:0000256" key="1">
    <source>
        <dbReference type="SAM" id="MobiDB-lite"/>
    </source>
</evidence>
<dbReference type="NCBIfam" id="TIGR03736">
    <property type="entry name" value="PRTRC_ThiF"/>
    <property type="match status" value="1"/>
</dbReference>
<dbReference type="Proteomes" id="UP000259030">
    <property type="component" value="Plasmid pDFI3"/>
</dbReference>
<geneLocation type="plasmid" evidence="4">
    <name>pdfi3</name>
</geneLocation>
<evidence type="ECO:0000313" key="3">
    <source>
        <dbReference type="EMBL" id="ASN83237.1"/>
    </source>
</evidence>
<dbReference type="InterPro" id="IPR035985">
    <property type="entry name" value="Ubiquitin-activating_enz"/>
</dbReference>
<dbReference type="AlphaFoldDB" id="A0A221T2T7"/>
<accession>A0A221T2T7</accession>
<dbReference type="Pfam" id="PF00899">
    <property type="entry name" value="ThiF"/>
    <property type="match status" value="1"/>
</dbReference>